<dbReference type="SUPFAM" id="SSF69618">
    <property type="entry name" value="HemD-like"/>
    <property type="match status" value="1"/>
</dbReference>
<dbReference type="OrthoDB" id="7204250at2"/>
<protein>
    <submittedName>
        <fullName evidence="2">Uroporphyrinogen-III synthase</fullName>
    </submittedName>
</protein>
<reference evidence="2 3" key="1">
    <citation type="submission" date="2017-03" db="EMBL/GenBank/DDBJ databases">
        <authorList>
            <person name="Afonso C.L."/>
            <person name="Miller P.J."/>
            <person name="Scott M.A."/>
            <person name="Spackman E."/>
            <person name="Goraichik I."/>
            <person name="Dimitrov K.M."/>
            <person name="Suarez D.L."/>
            <person name="Swayne D.E."/>
        </authorList>
    </citation>
    <scope>NUCLEOTIDE SEQUENCE [LARGE SCALE GENOMIC DNA]</scope>
    <source>
        <strain evidence="2 3">CECT 7023</strain>
    </source>
</reference>
<dbReference type="Gene3D" id="3.40.50.10090">
    <property type="match status" value="2"/>
</dbReference>
<accession>A0A1Y5S1K3</accession>
<dbReference type="EMBL" id="FWFZ01000004">
    <property type="protein sequence ID" value="SLN30384.1"/>
    <property type="molecule type" value="Genomic_DNA"/>
</dbReference>
<dbReference type="InterPro" id="IPR036108">
    <property type="entry name" value="4pyrrol_syn_uPrphyn_synt_sf"/>
</dbReference>
<name>A0A1Y5S1K3_9RHOB</name>
<dbReference type="GO" id="GO:0033014">
    <property type="term" value="P:tetrapyrrole biosynthetic process"/>
    <property type="evidence" value="ECO:0007669"/>
    <property type="project" value="InterPro"/>
</dbReference>
<proteinExistence type="predicted"/>
<dbReference type="Proteomes" id="UP000193900">
    <property type="component" value="Unassembled WGS sequence"/>
</dbReference>
<dbReference type="GO" id="GO:0004852">
    <property type="term" value="F:uroporphyrinogen-III synthase activity"/>
    <property type="evidence" value="ECO:0007669"/>
    <property type="project" value="InterPro"/>
</dbReference>
<evidence type="ECO:0000259" key="1">
    <source>
        <dbReference type="Pfam" id="PF02602"/>
    </source>
</evidence>
<dbReference type="Pfam" id="PF02602">
    <property type="entry name" value="HEM4"/>
    <property type="match status" value="1"/>
</dbReference>
<feature type="domain" description="Tetrapyrrole biosynthesis uroporphyrinogen III synthase" evidence="1">
    <location>
        <begin position="35"/>
        <end position="224"/>
    </location>
</feature>
<dbReference type="AlphaFoldDB" id="A0A1Y5S1K3"/>
<sequence>MTAEPILLLTRPSAASLRFGADVVDLVGRPVPRILSPLLGIVPLGVSLPAQIGGLVLTSAQGAEAAARLGVAAGTPAWCVGDRTAEAATEGGFDAASAGGDADALYARLIGAAPPLPLLHLRGRHSRGDLAARLTAAGLETVERVAYDQIAVPPTPEAQAALAGTAPVVVPLFSPRTAEIFADAGPFAASIHAICISRAAAEALSGLICAQCVIADRPDGAAMAALTCATLVATMDGHGAA</sequence>
<evidence type="ECO:0000313" key="2">
    <source>
        <dbReference type="EMBL" id="SLN30384.1"/>
    </source>
</evidence>
<keyword evidence="3" id="KW-1185">Reference proteome</keyword>
<evidence type="ECO:0000313" key="3">
    <source>
        <dbReference type="Proteomes" id="UP000193900"/>
    </source>
</evidence>
<gene>
    <name evidence="2" type="ORF">ROA7023_01030</name>
</gene>
<dbReference type="RefSeq" id="WP_085877942.1">
    <property type="nucleotide sequence ID" value="NZ_FWFZ01000004.1"/>
</dbReference>
<dbReference type="InterPro" id="IPR003754">
    <property type="entry name" value="4pyrrol_synth_uPrphyn_synth"/>
</dbReference>
<dbReference type="CDD" id="cd06578">
    <property type="entry name" value="HemD"/>
    <property type="match status" value="1"/>
</dbReference>
<organism evidence="2 3">
    <name type="scientific">Roseisalinus antarcticus</name>
    <dbReference type="NCBI Taxonomy" id="254357"/>
    <lineage>
        <taxon>Bacteria</taxon>
        <taxon>Pseudomonadati</taxon>
        <taxon>Pseudomonadota</taxon>
        <taxon>Alphaproteobacteria</taxon>
        <taxon>Rhodobacterales</taxon>
        <taxon>Roseobacteraceae</taxon>
        <taxon>Roseisalinus</taxon>
    </lineage>
</organism>